<evidence type="ECO:0000313" key="3">
    <source>
        <dbReference type="Proteomes" id="UP000264217"/>
    </source>
</evidence>
<name>A0A372NYZ5_9SPHI</name>
<comment type="caution">
    <text evidence="2">The sequence shown here is derived from an EMBL/GenBank/DDBJ whole genome shotgun (WGS) entry which is preliminary data.</text>
</comment>
<feature type="transmembrane region" description="Helical" evidence="1">
    <location>
        <begin position="30"/>
        <end position="51"/>
    </location>
</feature>
<organism evidence="2 3">
    <name type="scientific">Mucilaginibacter conchicola</name>
    <dbReference type="NCBI Taxonomy" id="2303333"/>
    <lineage>
        <taxon>Bacteria</taxon>
        <taxon>Pseudomonadati</taxon>
        <taxon>Bacteroidota</taxon>
        <taxon>Sphingobacteriia</taxon>
        <taxon>Sphingobacteriales</taxon>
        <taxon>Sphingobacteriaceae</taxon>
        <taxon>Mucilaginibacter</taxon>
    </lineage>
</organism>
<keyword evidence="3" id="KW-1185">Reference proteome</keyword>
<evidence type="ECO:0000313" key="2">
    <source>
        <dbReference type="EMBL" id="RFZ95338.1"/>
    </source>
</evidence>
<gene>
    <name evidence="2" type="ORF">D0C36_07355</name>
</gene>
<evidence type="ECO:0000256" key="1">
    <source>
        <dbReference type="SAM" id="Phobius"/>
    </source>
</evidence>
<dbReference type="AlphaFoldDB" id="A0A372NYZ5"/>
<proteinExistence type="predicted"/>
<dbReference type="RefSeq" id="WP_117390902.1">
    <property type="nucleotide sequence ID" value="NZ_QWDC01000001.1"/>
</dbReference>
<keyword evidence="1" id="KW-1133">Transmembrane helix</keyword>
<keyword evidence="1" id="KW-0472">Membrane</keyword>
<sequence>MSLLILFLAPVLQIILSAMRISGNLKIRLIYITLLAFALGTAMTFVSAGMISDQLAKSNFHCGMPMIGSFFMGLLTTFTTPVIGIIFLLIYNARRKRISLN</sequence>
<reference evidence="2 3" key="1">
    <citation type="submission" date="2018-08" db="EMBL/GenBank/DDBJ databases">
        <title>Mucilaginibacter sp. MYSH2.</title>
        <authorList>
            <person name="Seo T."/>
        </authorList>
    </citation>
    <scope>NUCLEOTIDE SEQUENCE [LARGE SCALE GENOMIC DNA]</scope>
    <source>
        <strain evidence="2 3">MYSH2</strain>
    </source>
</reference>
<keyword evidence="1" id="KW-0812">Transmembrane</keyword>
<dbReference type="Proteomes" id="UP000264217">
    <property type="component" value="Unassembled WGS sequence"/>
</dbReference>
<dbReference type="EMBL" id="QWDC01000001">
    <property type="protein sequence ID" value="RFZ95338.1"/>
    <property type="molecule type" value="Genomic_DNA"/>
</dbReference>
<feature type="transmembrane region" description="Helical" evidence="1">
    <location>
        <begin position="71"/>
        <end position="91"/>
    </location>
</feature>
<protein>
    <submittedName>
        <fullName evidence="2">Uncharacterized protein</fullName>
    </submittedName>
</protein>
<accession>A0A372NYZ5</accession>